<evidence type="ECO:0000256" key="3">
    <source>
        <dbReference type="SAM" id="MobiDB-lite"/>
    </source>
</evidence>
<dbReference type="SMART" id="SM00857">
    <property type="entry name" value="Resolvase"/>
    <property type="match status" value="1"/>
</dbReference>
<dbReference type="CDD" id="cd00338">
    <property type="entry name" value="Ser_Recombinase"/>
    <property type="match status" value="1"/>
</dbReference>
<dbReference type="Gene3D" id="3.90.1750.20">
    <property type="entry name" value="Putative Large Serine Recombinase, Chain B, Domain 2"/>
    <property type="match status" value="1"/>
</dbReference>
<dbReference type="SUPFAM" id="SSF53041">
    <property type="entry name" value="Resolvase-like"/>
    <property type="match status" value="1"/>
</dbReference>
<dbReference type="InterPro" id="IPR038109">
    <property type="entry name" value="DNA_bind_recomb_sf"/>
</dbReference>
<dbReference type="Proteomes" id="UP000749040">
    <property type="component" value="Unassembled WGS sequence"/>
</dbReference>
<dbReference type="InterPro" id="IPR050639">
    <property type="entry name" value="SSR_resolvase"/>
</dbReference>
<dbReference type="InterPro" id="IPR036162">
    <property type="entry name" value="Resolvase-like_N_sf"/>
</dbReference>
<dbReference type="PANTHER" id="PTHR30461:SF2">
    <property type="entry name" value="SERINE RECOMBINASE PINE-RELATED"/>
    <property type="match status" value="1"/>
</dbReference>
<keyword evidence="2" id="KW-0233">DNA recombination</keyword>
<reference evidence="5 6" key="1">
    <citation type="submission" date="2021-01" db="EMBL/GenBank/DDBJ databases">
        <title>Streptomyces acididurans sp. nov., isolated from a peat swamp forest soil.</title>
        <authorList>
            <person name="Chantavorakit T."/>
            <person name="Duangmal K."/>
        </authorList>
    </citation>
    <scope>NUCLEOTIDE SEQUENCE [LARGE SCALE GENOMIC DNA]</scope>
    <source>
        <strain evidence="5 6">KK5PA1</strain>
    </source>
</reference>
<dbReference type="EMBL" id="JADKYB010000023">
    <property type="protein sequence ID" value="MBM9509181.1"/>
    <property type="molecule type" value="Genomic_DNA"/>
</dbReference>
<gene>
    <name evidence="5" type="ORF">ITX44_32460</name>
</gene>
<dbReference type="Gene3D" id="3.40.50.1390">
    <property type="entry name" value="Resolvase, N-terminal catalytic domain"/>
    <property type="match status" value="1"/>
</dbReference>
<evidence type="ECO:0000256" key="2">
    <source>
        <dbReference type="ARBA" id="ARBA00023172"/>
    </source>
</evidence>
<protein>
    <submittedName>
        <fullName evidence="5">Recombinase family protein</fullName>
    </submittedName>
</protein>
<dbReference type="InterPro" id="IPR011109">
    <property type="entry name" value="DNA_bind_recombinase_dom"/>
</dbReference>
<dbReference type="PANTHER" id="PTHR30461">
    <property type="entry name" value="DNA-INVERTASE FROM LAMBDOID PROPHAGE"/>
    <property type="match status" value="1"/>
</dbReference>
<evidence type="ECO:0000313" key="5">
    <source>
        <dbReference type="EMBL" id="MBM9509181.1"/>
    </source>
</evidence>
<evidence type="ECO:0000256" key="1">
    <source>
        <dbReference type="ARBA" id="ARBA00023125"/>
    </source>
</evidence>
<name>A0ABS2U0T5_9ACTN</name>
<dbReference type="InterPro" id="IPR006119">
    <property type="entry name" value="Resolv_N"/>
</dbReference>
<proteinExistence type="predicted"/>
<dbReference type="PROSITE" id="PS51737">
    <property type="entry name" value="RECOMBINASE_DNA_BIND"/>
    <property type="match status" value="1"/>
</dbReference>
<comment type="caution">
    <text evidence="5">The sequence shown here is derived from an EMBL/GenBank/DDBJ whole genome shotgun (WGS) entry which is preliminary data.</text>
</comment>
<feature type="region of interest" description="Disordered" evidence="3">
    <location>
        <begin position="213"/>
        <end position="232"/>
    </location>
</feature>
<feature type="domain" description="Recombinase" evidence="4">
    <location>
        <begin position="171"/>
        <end position="304"/>
    </location>
</feature>
<sequence>MAESVIERAYDGCGRCLVGVRRLSQMSAATTSPGRQQDDVLAAVKAAGGHVMAWADDWEVSGATDPMTRPKLGPWLRGERGPYDGIAGAAVDRLGRNLVDCLNTGYMMRDSGLLLLTYGHDGPWDLHDVNDENRFTMEAWGAQMELRAIQRRNRDATIKARAAGRVKGKPSYGYHFVRLVPTGAVDHVALHPHAAGVIREVARRLLSDPDNITPSSEAARLTRAGELSPSDHRAVVYGRPPTGAPWRSSGLRDILTSEAALGYLMHGGRPVVGDDGRPVRVAEPLWDRATHEMLKRVIRQRGEAHPRGDRTSSRPYLLTGLAFCGQCHSRLRVNAAPSQGRGKRYLCDARVLGLPGAKNCRPAPSFFIHDLDARMESWFLAQYGSGMVMETVYDPGDGIAERIAEVEAARQRLRADREAGLYDAPDDAQWFRSRYADMGRDLVKLRLEPVRPAGMVTRPTGQTVADRWAAAPDVQARKEILRDFGLRVTIWPANSAVRWFPGVVHGPVQQKL</sequence>
<evidence type="ECO:0000313" key="6">
    <source>
        <dbReference type="Proteomes" id="UP000749040"/>
    </source>
</evidence>
<organism evidence="5 6">
    <name type="scientific">Actinacidiphila acididurans</name>
    <dbReference type="NCBI Taxonomy" id="2784346"/>
    <lineage>
        <taxon>Bacteria</taxon>
        <taxon>Bacillati</taxon>
        <taxon>Actinomycetota</taxon>
        <taxon>Actinomycetes</taxon>
        <taxon>Kitasatosporales</taxon>
        <taxon>Streptomycetaceae</taxon>
        <taxon>Actinacidiphila</taxon>
    </lineage>
</organism>
<keyword evidence="6" id="KW-1185">Reference proteome</keyword>
<accession>A0ABS2U0T5</accession>
<dbReference type="Pfam" id="PF00239">
    <property type="entry name" value="Resolvase"/>
    <property type="match status" value="1"/>
</dbReference>
<keyword evidence="1" id="KW-0238">DNA-binding</keyword>
<evidence type="ECO:0000259" key="4">
    <source>
        <dbReference type="PROSITE" id="PS51737"/>
    </source>
</evidence>